<dbReference type="EMBL" id="LR790662">
    <property type="protein sequence ID" value="CAB3266524.1"/>
    <property type="molecule type" value="mRNA"/>
</dbReference>
<evidence type="ECO:0000256" key="8">
    <source>
        <dbReference type="ARBA" id="ARBA00045608"/>
    </source>
</evidence>
<sequence>MSEEDKPIKVDKWDQNAVRIAMDDAAKKVLLNLGYEENFGLIDTRLGICTTAVLFALLALLWDFLHPFPESKPVLILCVCFYFILMGVLTLHANFREKNVFLVAHQKDPVGTEPDIVWTLSSAMARYDKNYALTISVKDNTDNRTTSMTKCVGELFDESGTLLYEKFEQLVMGLHDSIAAGKKKR</sequence>
<dbReference type="PANTHER" id="PTHR13085">
    <property type="entry name" value="MICROSOMAL SIGNAL PEPTIDASE 25 KDA SUBUNIT"/>
    <property type="match status" value="1"/>
</dbReference>
<keyword evidence="4 9" id="KW-0812">Transmembrane</keyword>
<evidence type="ECO:0000256" key="6">
    <source>
        <dbReference type="ARBA" id="ARBA00022989"/>
    </source>
</evidence>
<comment type="similarity">
    <text evidence="2 9">Belongs to the SPCS2 family.</text>
</comment>
<evidence type="ECO:0000256" key="4">
    <source>
        <dbReference type="ARBA" id="ARBA00022692"/>
    </source>
</evidence>
<evidence type="ECO:0000256" key="1">
    <source>
        <dbReference type="ARBA" id="ARBA00004477"/>
    </source>
</evidence>
<organism evidence="10">
    <name type="scientific">Phallusia mammillata</name>
    <dbReference type="NCBI Taxonomy" id="59560"/>
    <lineage>
        <taxon>Eukaryota</taxon>
        <taxon>Metazoa</taxon>
        <taxon>Chordata</taxon>
        <taxon>Tunicata</taxon>
        <taxon>Ascidiacea</taxon>
        <taxon>Phlebobranchia</taxon>
        <taxon>Ascidiidae</taxon>
        <taxon>Phallusia</taxon>
    </lineage>
</organism>
<keyword evidence="5 9" id="KW-0256">Endoplasmic reticulum</keyword>
<comment type="function">
    <text evidence="8 9">Component of the signal peptidase complex (SPC) which catalyzes the cleavage of N-terminal signal sequences from nascent proteins as they are translocated into the lumen of the endoplasmic reticulum. Enhances the enzymatic activity of SPC and facilitates the interactions between different components of the translocation site.</text>
</comment>
<evidence type="ECO:0000256" key="7">
    <source>
        <dbReference type="ARBA" id="ARBA00023136"/>
    </source>
</evidence>
<keyword evidence="6 9" id="KW-1133">Transmembrane helix</keyword>
<evidence type="ECO:0000256" key="2">
    <source>
        <dbReference type="ARBA" id="ARBA00007324"/>
    </source>
</evidence>
<evidence type="ECO:0000256" key="9">
    <source>
        <dbReference type="RuleBase" id="RU368033"/>
    </source>
</evidence>
<protein>
    <recommendedName>
        <fullName evidence="3 9">Signal peptidase complex subunit 2</fullName>
    </recommendedName>
</protein>
<evidence type="ECO:0000256" key="3">
    <source>
        <dbReference type="ARBA" id="ARBA00017057"/>
    </source>
</evidence>
<reference evidence="10" key="1">
    <citation type="submission" date="2020-04" db="EMBL/GenBank/DDBJ databases">
        <authorList>
            <person name="Neveu A P."/>
        </authorList>
    </citation>
    <scope>NUCLEOTIDE SEQUENCE</scope>
    <source>
        <tissue evidence="10">Whole embryo</tissue>
    </source>
</reference>
<dbReference type="Pfam" id="PF06703">
    <property type="entry name" value="SPC25"/>
    <property type="match status" value="1"/>
</dbReference>
<keyword evidence="7 9" id="KW-0472">Membrane</keyword>
<dbReference type="GO" id="GO:0045047">
    <property type="term" value="P:protein targeting to ER"/>
    <property type="evidence" value="ECO:0007669"/>
    <property type="project" value="TreeGrafter"/>
</dbReference>
<proteinExistence type="evidence at transcript level"/>
<dbReference type="GO" id="GO:0008233">
    <property type="term" value="F:peptidase activity"/>
    <property type="evidence" value="ECO:0007669"/>
    <property type="project" value="UniProtKB-UniRule"/>
</dbReference>
<feature type="transmembrane region" description="Helical" evidence="9">
    <location>
        <begin position="46"/>
        <end position="62"/>
    </location>
</feature>
<dbReference type="PANTHER" id="PTHR13085:SF0">
    <property type="entry name" value="SIGNAL PEPTIDASE COMPLEX SUBUNIT 2"/>
    <property type="match status" value="1"/>
</dbReference>
<name>A0A6F9DSV3_9ASCI</name>
<accession>A0A6F9DSV3</accession>
<evidence type="ECO:0000313" key="10">
    <source>
        <dbReference type="EMBL" id="CAB3266524.1"/>
    </source>
</evidence>
<dbReference type="InterPro" id="IPR009582">
    <property type="entry name" value="Spc2/SPCS2"/>
</dbReference>
<evidence type="ECO:0000256" key="5">
    <source>
        <dbReference type="ARBA" id="ARBA00022824"/>
    </source>
</evidence>
<comment type="subcellular location">
    <subcellularLocation>
        <location evidence="1 9">Endoplasmic reticulum membrane</location>
        <topology evidence="1 9">Multi-pass membrane protein</topology>
    </subcellularLocation>
</comment>
<dbReference type="GO" id="GO:0006465">
    <property type="term" value="P:signal peptide processing"/>
    <property type="evidence" value="ECO:0007669"/>
    <property type="project" value="UniProtKB-UniRule"/>
</dbReference>
<dbReference type="AlphaFoldDB" id="A0A6F9DSV3"/>
<dbReference type="GO" id="GO:0005787">
    <property type="term" value="C:signal peptidase complex"/>
    <property type="evidence" value="ECO:0007669"/>
    <property type="project" value="UniProtKB-UniRule"/>
</dbReference>
<gene>
    <name evidence="10" type="primary">Spcs2</name>
</gene>
<feature type="transmembrane region" description="Helical" evidence="9">
    <location>
        <begin position="74"/>
        <end position="95"/>
    </location>
</feature>